<dbReference type="InterPro" id="IPR013783">
    <property type="entry name" value="Ig-like_fold"/>
</dbReference>
<gene>
    <name evidence="7" type="ORF">SAMN05421761_11238</name>
</gene>
<dbReference type="RefSeq" id="WP_076502187.1">
    <property type="nucleotide sequence ID" value="NZ_FTOP01000012.1"/>
</dbReference>
<dbReference type="PANTHER" id="PTHR42732:SF2">
    <property type="entry name" value="BETA-MANNOSIDASE"/>
    <property type="match status" value="1"/>
</dbReference>
<dbReference type="PANTHER" id="PTHR42732">
    <property type="entry name" value="BETA-GALACTOSIDASE"/>
    <property type="match status" value="1"/>
</dbReference>
<keyword evidence="3" id="KW-0326">Glycosidase</keyword>
<evidence type="ECO:0000259" key="4">
    <source>
        <dbReference type="Pfam" id="PF00703"/>
    </source>
</evidence>
<dbReference type="SUPFAM" id="SSF51445">
    <property type="entry name" value="(Trans)glycosidases"/>
    <property type="match status" value="1"/>
</dbReference>
<feature type="domain" description="Glycoside hydrolase family 2 catalytic" evidence="5">
    <location>
        <begin position="351"/>
        <end position="480"/>
    </location>
</feature>
<protein>
    <submittedName>
        <fullName evidence="7">Glycosyl hydrolases family 2</fullName>
    </submittedName>
</protein>
<dbReference type="Gene3D" id="3.20.20.80">
    <property type="entry name" value="Glycosidases"/>
    <property type="match status" value="1"/>
</dbReference>
<dbReference type="Pfam" id="PF00703">
    <property type="entry name" value="Glyco_hydro_2"/>
    <property type="match status" value="1"/>
</dbReference>
<keyword evidence="2 7" id="KW-0378">Hydrolase</keyword>
<dbReference type="PROSITE" id="PS51257">
    <property type="entry name" value="PROKAR_LIPOPROTEIN"/>
    <property type="match status" value="1"/>
</dbReference>
<dbReference type="SUPFAM" id="SSF49785">
    <property type="entry name" value="Galactose-binding domain-like"/>
    <property type="match status" value="1"/>
</dbReference>
<dbReference type="STRING" id="529505.SAMN05421761_11238"/>
<dbReference type="GO" id="GO:0005975">
    <property type="term" value="P:carbohydrate metabolic process"/>
    <property type="evidence" value="ECO:0007669"/>
    <property type="project" value="InterPro"/>
</dbReference>
<dbReference type="OrthoDB" id="9801077at2"/>
<organism evidence="7 8">
    <name type="scientific">Belliella pelovolcani</name>
    <dbReference type="NCBI Taxonomy" id="529505"/>
    <lineage>
        <taxon>Bacteria</taxon>
        <taxon>Pseudomonadati</taxon>
        <taxon>Bacteroidota</taxon>
        <taxon>Cytophagia</taxon>
        <taxon>Cytophagales</taxon>
        <taxon>Cyclobacteriaceae</taxon>
        <taxon>Belliella</taxon>
    </lineage>
</organism>
<dbReference type="InterPro" id="IPR051913">
    <property type="entry name" value="GH2_Domain-Containing"/>
</dbReference>
<dbReference type="EMBL" id="FTOP01000012">
    <property type="protein sequence ID" value="SIT02732.1"/>
    <property type="molecule type" value="Genomic_DNA"/>
</dbReference>
<dbReference type="Gene3D" id="2.60.120.260">
    <property type="entry name" value="Galactose-binding domain-like"/>
    <property type="match status" value="1"/>
</dbReference>
<evidence type="ECO:0000256" key="3">
    <source>
        <dbReference type="ARBA" id="ARBA00023295"/>
    </source>
</evidence>
<dbReference type="InterPro" id="IPR036156">
    <property type="entry name" value="Beta-gal/glucu_dom_sf"/>
</dbReference>
<dbReference type="InterPro" id="IPR006103">
    <property type="entry name" value="Glyco_hydro_2_cat"/>
</dbReference>
<dbReference type="GO" id="GO:0004553">
    <property type="term" value="F:hydrolase activity, hydrolyzing O-glycosyl compounds"/>
    <property type="evidence" value="ECO:0007669"/>
    <property type="project" value="InterPro"/>
</dbReference>
<feature type="domain" description="Glycosyl hydrolases family 2 sugar binding" evidence="6">
    <location>
        <begin position="103"/>
        <end position="178"/>
    </location>
</feature>
<dbReference type="InterPro" id="IPR017853">
    <property type="entry name" value="GH"/>
</dbReference>
<dbReference type="Pfam" id="PF02836">
    <property type="entry name" value="Glyco_hydro_2_C"/>
    <property type="match status" value="1"/>
</dbReference>
<dbReference type="Pfam" id="PF02837">
    <property type="entry name" value="Glyco_hydro_2_N"/>
    <property type="match status" value="1"/>
</dbReference>
<proteinExistence type="inferred from homology"/>
<evidence type="ECO:0000259" key="6">
    <source>
        <dbReference type="Pfam" id="PF02837"/>
    </source>
</evidence>
<dbReference type="InterPro" id="IPR006102">
    <property type="entry name" value="Ig-like_GH2"/>
</dbReference>
<dbReference type="Gene3D" id="2.60.40.10">
    <property type="entry name" value="Immunoglobulins"/>
    <property type="match status" value="1"/>
</dbReference>
<keyword evidence="8" id="KW-1185">Reference proteome</keyword>
<feature type="domain" description="Glycoside hydrolase family 2 immunoglobulin-like beta-sandwich" evidence="4">
    <location>
        <begin position="228"/>
        <end position="309"/>
    </location>
</feature>
<evidence type="ECO:0000259" key="5">
    <source>
        <dbReference type="Pfam" id="PF02836"/>
    </source>
</evidence>
<dbReference type="SUPFAM" id="SSF49303">
    <property type="entry name" value="beta-Galactosidase/glucuronidase domain"/>
    <property type="match status" value="1"/>
</dbReference>
<evidence type="ECO:0000256" key="2">
    <source>
        <dbReference type="ARBA" id="ARBA00022801"/>
    </source>
</evidence>
<evidence type="ECO:0000313" key="7">
    <source>
        <dbReference type="EMBL" id="SIT02732.1"/>
    </source>
</evidence>
<sequence>MKRLIVLLQVFLIGACLNKELTNDQELQKPIIQSPWVENPDEIGHDFYPRPQMKRANWENLNGFWDYAILPKGEKLPTLFDGQIRVPFAVESDLSGVLRKVGENQELWYRRSLSLNSLQDGKRFLLHFGGVDWESEVFVNGKSIGVHRGGYDPFSFDITPFIISDEDQELCIRVWDPSDQGPQPRGKQVNIPNSIWYTPVTGIWQTVWLEEVPEFYISSLKNTPDFDKKTIEVLAIISSESVADKVVVKALDEGMLVAETAVTPGEKAELKIQNPKQWSPKDPFLYDIEISLMQGDQELDKVYSYAALRKISQEVDENGIQRMMLNGEFLFQYGPLDQGWWPDGLYTAPNEEAMLFDILKTKEMGFNMIRKHVKVEPAQWYYHCDRLGMLVWQDMPNGDHGNVWEHRLGIVGKATDKQRSQESEQIYLNEWKAIIDANYNFPSIVVWVPFNEAWGQFNTKEVTEWTIDYDKTRLVNSASGGNFIMDGSKITGHMIDLHSYPEAVMPDPNIFGKDNILVLGEFGGLGLPIAGHTWQNEDNWGYQSFTDKEDLANRYKQLIDKLEELIQKGLSAAVYTQTTDVEIEVNGLMTYDRKVIKLDRDWLRSLHQKLYDLEIQINQ</sequence>
<reference evidence="8" key="1">
    <citation type="submission" date="2017-01" db="EMBL/GenBank/DDBJ databases">
        <authorList>
            <person name="Varghese N."/>
            <person name="Submissions S."/>
        </authorList>
    </citation>
    <scope>NUCLEOTIDE SEQUENCE [LARGE SCALE GENOMIC DNA]</scope>
    <source>
        <strain evidence="8">DSM 46698</strain>
    </source>
</reference>
<comment type="similarity">
    <text evidence="1">Belongs to the glycosyl hydrolase 2 family.</text>
</comment>
<name>A0A1N7NWQ8_9BACT</name>
<accession>A0A1N7NWQ8</accession>
<dbReference type="AlphaFoldDB" id="A0A1N7NWQ8"/>
<dbReference type="Proteomes" id="UP000186026">
    <property type="component" value="Unassembled WGS sequence"/>
</dbReference>
<dbReference type="InterPro" id="IPR008979">
    <property type="entry name" value="Galactose-bd-like_sf"/>
</dbReference>
<dbReference type="InterPro" id="IPR006104">
    <property type="entry name" value="Glyco_hydro_2_N"/>
</dbReference>
<evidence type="ECO:0000313" key="8">
    <source>
        <dbReference type="Proteomes" id="UP000186026"/>
    </source>
</evidence>
<evidence type="ECO:0000256" key="1">
    <source>
        <dbReference type="ARBA" id="ARBA00007401"/>
    </source>
</evidence>